<dbReference type="EnsemblMetazoa" id="XM_030980042">
    <property type="protein sequence ID" value="XP_030835902"/>
    <property type="gene ID" value="LOC105445877"/>
</dbReference>
<accession>A0A7M7NFG9</accession>
<dbReference type="Proteomes" id="UP000007110">
    <property type="component" value="Unassembled WGS sequence"/>
</dbReference>
<evidence type="ECO:0000256" key="3">
    <source>
        <dbReference type="ARBA" id="ARBA00023157"/>
    </source>
</evidence>
<feature type="domain" description="SRCR" evidence="6">
    <location>
        <begin position="30"/>
        <end position="106"/>
    </location>
</feature>
<dbReference type="SMART" id="SM00202">
    <property type="entry name" value="SR"/>
    <property type="match status" value="1"/>
</dbReference>
<dbReference type="PRINTS" id="PR00258">
    <property type="entry name" value="SPERACTRCPTR"/>
</dbReference>
<dbReference type="Gene3D" id="3.10.250.10">
    <property type="entry name" value="SRCR-like domain"/>
    <property type="match status" value="1"/>
</dbReference>
<dbReference type="InterPro" id="IPR036772">
    <property type="entry name" value="SRCR-like_dom_sf"/>
</dbReference>
<protein>
    <recommendedName>
        <fullName evidence="6">SRCR domain-containing protein</fullName>
    </recommendedName>
</protein>
<dbReference type="OrthoDB" id="10140344at2759"/>
<dbReference type="PROSITE" id="PS50287">
    <property type="entry name" value="SRCR_2"/>
    <property type="match status" value="1"/>
</dbReference>
<comment type="caution">
    <text evidence="5">Lacks conserved residue(s) required for the propagation of feature annotation.</text>
</comment>
<dbReference type="InterPro" id="IPR001190">
    <property type="entry name" value="SRCR"/>
</dbReference>
<reference evidence="8" key="1">
    <citation type="submission" date="2015-02" db="EMBL/GenBank/DDBJ databases">
        <title>Genome sequencing for Strongylocentrotus purpuratus.</title>
        <authorList>
            <person name="Murali S."/>
            <person name="Liu Y."/>
            <person name="Vee V."/>
            <person name="English A."/>
            <person name="Wang M."/>
            <person name="Skinner E."/>
            <person name="Han Y."/>
            <person name="Muzny D.M."/>
            <person name="Worley K.C."/>
            <person name="Gibbs R.A."/>
        </authorList>
    </citation>
    <scope>NUCLEOTIDE SEQUENCE</scope>
</reference>
<name>A0A7M7NFG9_STRPU</name>
<dbReference type="OMA" id="FSHASGC"/>
<keyword evidence="4" id="KW-0325">Glycoprotein</keyword>
<keyword evidence="2" id="KW-0677">Repeat</keyword>
<evidence type="ECO:0000256" key="1">
    <source>
        <dbReference type="ARBA" id="ARBA00022729"/>
    </source>
</evidence>
<evidence type="ECO:0000256" key="2">
    <source>
        <dbReference type="ARBA" id="ARBA00022737"/>
    </source>
</evidence>
<evidence type="ECO:0000313" key="7">
    <source>
        <dbReference type="EnsemblMetazoa" id="XP_030835902"/>
    </source>
</evidence>
<organism evidence="7 8">
    <name type="scientific">Strongylocentrotus purpuratus</name>
    <name type="common">Purple sea urchin</name>
    <dbReference type="NCBI Taxonomy" id="7668"/>
    <lineage>
        <taxon>Eukaryota</taxon>
        <taxon>Metazoa</taxon>
        <taxon>Echinodermata</taxon>
        <taxon>Eleutherozoa</taxon>
        <taxon>Echinozoa</taxon>
        <taxon>Echinoidea</taxon>
        <taxon>Euechinoidea</taxon>
        <taxon>Echinacea</taxon>
        <taxon>Camarodonta</taxon>
        <taxon>Echinidea</taxon>
        <taxon>Strongylocentrotidae</taxon>
        <taxon>Strongylocentrotus</taxon>
    </lineage>
</organism>
<evidence type="ECO:0000256" key="5">
    <source>
        <dbReference type="PROSITE-ProRule" id="PRU00196"/>
    </source>
</evidence>
<evidence type="ECO:0000259" key="6">
    <source>
        <dbReference type="PROSITE" id="PS50287"/>
    </source>
</evidence>
<dbReference type="PANTHER" id="PTHR19331">
    <property type="entry name" value="SCAVENGER RECEPTOR DOMAIN-CONTAINING"/>
    <property type="match status" value="1"/>
</dbReference>
<keyword evidence="1" id="KW-0732">Signal</keyword>
<dbReference type="RefSeq" id="XP_030835902.1">
    <property type="nucleotide sequence ID" value="XM_030980042.1"/>
</dbReference>
<dbReference type="GO" id="GO:0016020">
    <property type="term" value="C:membrane"/>
    <property type="evidence" value="ECO:0007669"/>
    <property type="project" value="InterPro"/>
</dbReference>
<keyword evidence="8" id="KW-1185">Reference proteome</keyword>
<evidence type="ECO:0000313" key="8">
    <source>
        <dbReference type="Proteomes" id="UP000007110"/>
    </source>
</evidence>
<dbReference type="Pfam" id="PF00530">
    <property type="entry name" value="SRCR"/>
    <property type="match status" value="1"/>
</dbReference>
<dbReference type="GeneID" id="105445877"/>
<dbReference type="InParanoid" id="A0A7M7NFG9"/>
<dbReference type="PANTHER" id="PTHR19331:SF465">
    <property type="entry name" value="EGG PEPTIDE SPERACT RECEPTOR"/>
    <property type="match status" value="1"/>
</dbReference>
<evidence type="ECO:0000256" key="4">
    <source>
        <dbReference type="ARBA" id="ARBA00023180"/>
    </source>
</evidence>
<dbReference type="AlphaFoldDB" id="A0A7M7NFG9"/>
<proteinExistence type="predicted"/>
<keyword evidence="3" id="KW-1015">Disulfide bond</keyword>
<dbReference type="SUPFAM" id="SSF56487">
    <property type="entry name" value="SRCR-like"/>
    <property type="match status" value="1"/>
</dbReference>
<reference evidence="7" key="2">
    <citation type="submission" date="2021-01" db="UniProtKB">
        <authorList>
            <consortium name="EnsemblMetazoa"/>
        </authorList>
    </citation>
    <scope>IDENTIFICATION</scope>
</reference>
<dbReference type="KEGG" id="spu:105445877"/>
<sequence>MVSQGRYILFIEIIFVFLGNSLVRSVITDLRLVGGPTSNKGTVEIRIDNGTWETTCGVNLGIFDVIVICRQLGFAGVSRRISVTPYGHHSTPIRGLGCNGGKYFFY</sequence>